<gene>
    <name evidence="2" type="ORF">NCTC10338_00612</name>
</gene>
<accession>A0AAJ5D808</accession>
<evidence type="ECO:0000259" key="1">
    <source>
        <dbReference type="Pfam" id="PF14294"/>
    </source>
</evidence>
<sequence>MDKFTRKTSFEQWFSPISSTQIEKLVEIHQLNYYTKKLHIASFLRLLLFAQLNETESLRALSDTLLSDDLQKETYLKSISFSQLGRRLNQVPTEFFQRIFLDLVGQIHEKMHFEQRRKTTTPLKIIDSSTLPLNLNNHRWAEFRKTKSGVKLHLRLVYLEKGCSYPDKAVMRCERT</sequence>
<organism evidence="2 3">
    <name type="scientific">Lysinibacillus sphaericus</name>
    <name type="common">Bacillus sphaericus</name>
    <dbReference type="NCBI Taxonomy" id="1421"/>
    <lineage>
        <taxon>Bacteria</taxon>
        <taxon>Bacillati</taxon>
        <taxon>Bacillota</taxon>
        <taxon>Bacilli</taxon>
        <taxon>Bacillales</taxon>
        <taxon>Bacillaceae</taxon>
        <taxon>Lysinibacillus</taxon>
    </lineage>
</organism>
<protein>
    <submittedName>
        <fullName evidence="2">Transposase</fullName>
    </submittedName>
</protein>
<name>A0AAJ5D808_LYSSH</name>
<proteinExistence type="predicted"/>
<dbReference type="InterPro" id="IPR025399">
    <property type="entry name" value="DUF4372"/>
</dbReference>
<dbReference type="Pfam" id="PF14294">
    <property type="entry name" value="DUF4372"/>
    <property type="match status" value="1"/>
</dbReference>
<dbReference type="AlphaFoldDB" id="A0AAJ5D808"/>
<evidence type="ECO:0000313" key="3">
    <source>
        <dbReference type="Proteomes" id="UP000255295"/>
    </source>
</evidence>
<comment type="caution">
    <text evidence="2">The sequence shown here is derived from an EMBL/GenBank/DDBJ whole genome shotgun (WGS) entry which is preliminary data.</text>
</comment>
<dbReference type="Proteomes" id="UP000255295">
    <property type="component" value="Unassembled WGS sequence"/>
</dbReference>
<evidence type="ECO:0000313" key="2">
    <source>
        <dbReference type="EMBL" id="SUV15544.1"/>
    </source>
</evidence>
<dbReference type="EMBL" id="UFSZ01000001">
    <property type="protein sequence ID" value="SUV15544.1"/>
    <property type="molecule type" value="Genomic_DNA"/>
</dbReference>
<reference evidence="2 3" key="1">
    <citation type="submission" date="2018-06" db="EMBL/GenBank/DDBJ databases">
        <authorList>
            <consortium name="Pathogen Informatics"/>
            <person name="Doyle S."/>
        </authorList>
    </citation>
    <scope>NUCLEOTIDE SEQUENCE [LARGE SCALE GENOMIC DNA]</scope>
    <source>
        <strain evidence="2 3">NCTC10338</strain>
    </source>
</reference>
<feature type="domain" description="DUF4372" evidence="1">
    <location>
        <begin position="5"/>
        <end position="68"/>
    </location>
</feature>